<keyword evidence="2" id="KW-1185">Reference proteome</keyword>
<protein>
    <submittedName>
        <fullName evidence="1">Uncharacterized protein</fullName>
    </submittedName>
</protein>
<name>A0A6A6CAN2_ZASCE</name>
<dbReference type="RefSeq" id="XP_033663851.1">
    <property type="nucleotide sequence ID" value="XM_033808285.1"/>
</dbReference>
<dbReference type="AlphaFoldDB" id="A0A6A6CAN2"/>
<evidence type="ECO:0000313" key="2">
    <source>
        <dbReference type="Proteomes" id="UP000799537"/>
    </source>
</evidence>
<evidence type="ECO:0000313" key="1">
    <source>
        <dbReference type="EMBL" id="KAF2162962.1"/>
    </source>
</evidence>
<sequence length="288" mass="32829">MLDEDWLPIQDPACAILIHDIMRNVKRLSKATVCVDAREQDHLDLSLDRYCLTFLNDILDACVTTGCKIEEASLSDLISPSTDDDPPGDEIYAALAAFDSLRIFRYQQRDALEDVLEMPEEDEIALLKTMLESIMHQSTSLEELHWAAPYDLWSVGYVPCPTPSLFNIDRLQCLRLLSLANLCCSYSALRASLLACRRTLTTVRFEMLRIEASDEAWTRILEVLRGMLVLRDISLTHLSQGEGDRTEFLQFLVPGDGAFERHHFVPGREYVDAASFLEWNLEHGLKYQ</sequence>
<dbReference type="Proteomes" id="UP000799537">
    <property type="component" value="Unassembled WGS sequence"/>
</dbReference>
<organism evidence="1 2">
    <name type="scientific">Zasmidium cellare ATCC 36951</name>
    <dbReference type="NCBI Taxonomy" id="1080233"/>
    <lineage>
        <taxon>Eukaryota</taxon>
        <taxon>Fungi</taxon>
        <taxon>Dikarya</taxon>
        <taxon>Ascomycota</taxon>
        <taxon>Pezizomycotina</taxon>
        <taxon>Dothideomycetes</taxon>
        <taxon>Dothideomycetidae</taxon>
        <taxon>Mycosphaerellales</taxon>
        <taxon>Mycosphaerellaceae</taxon>
        <taxon>Zasmidium</taxon>
    </lineage>
</organism>
<dbReference type="GeneID" id="54561557"/>
<reference evidence="1" key="1">
    <citation type="journal article" date="2020" name="Stud. Mycol.">
        <title>101 Dothideomycetes genomes: a test case for predicting lifestyles and emergence of pathogens.</title>
        <authorList>
            <person name="Haridas S."/>
            <person name="Albert R."/>
            <person name="Binder M."/>
            <person name="Bloem J."/>
            <person name="Labutti K."/>
            <person name="Salamov A."/>
            <person name="Andreopoulos B."/>
            <person name="Baker S."/>
            <person name="Barry K."/>
            <person name="Bills G."/>
            <person name="Bluhm B."/>
            <person name="Cannon C."/>
            <person name="Castanera R."/>
            <person name="Culley D."/>
            <person name="Daum C."/>
            <person name="Ezra D."/>
            <person name="Gonzalez J."/>
            <person name="Henrissat B."/>
            <person name="Kuo A."/>
            <person name="Liang C."/>
            <person name="Lipzen A."/>
            <person name="Lutzoni F."/>
            <person name="Magnuson J."/>
            <person name="Mondo S."/>
            <person name="Nolan M."/>
            <person name="Ohm R."/>
            <person name="Pangilinan J."/>
            <person name="Park H.-J."/>
            <person name="Ramirez L."/>
            <person name="Alfaro M."/>
            <person name="Sun H."/>
            <person name="Tritt A."/>
            <person name="Yoshinaga Y."/>
            <person name="Zwiers L.-H."/>
            <person name="Turgeon B."/>
            <person name="Goodwin S."/>
            <person name="Spatafora J."/>
            <person name="Crous P."/>
            <person name="Grigoriev I."/>
        </authorList>
    </citation>
    <scope>NUCLEOTIDE SEQUENCE</scope>
    <source>
        <strain evidence="1">ATCC 36951</strain>
    </source>
</reference>
<accession>A0A6A6CAN2</accession>
<proteinExistence type="predicted"/>
<gene>
    <name evidence="1" type="ORF">M409DRAFT_26814</name>
</gene>
<dbReference type="EMBL" id="ML993611">
    <property type="protein sequence ID" value="KAF2162962.1"/>
    <property type="molecule type" value="Genomic_DNA"/>
</dbReference>